<evidence type="ECO:0000313" key="2">
    <source>
        <dbReference type="EMBL" id="MZI96004.1"/>
    </source>
</evidence>
<accession>A0A7X4LQ82</accession>
<dbReference type="NCBIfam" id="TIGR02595">
    <property type="entry name" value="PEP_CTERM"/>
    <property type="match status" value="1"/>
</dbReference>
<comment type="caution">
    <text evidence="2">The sequence shown here is derived from an EMBL/GenBank/DDBJ whole genome shotgun (WGS) entry which is preliminary data.</text>
</comment>
<dbReference type="AlphaFoldDB" id="A0A7X4LQ82"/>
<evidence type="ECO:0000313" key="3">
    <source>
        <dbReference type="Proteomes" id="UP000462621"/>
    </source>
</evidence>
<sequence>MKRKLYQCCLVTFLLLLSQTASAATINLSSTTELVVSKGLEWLDWESIIGKSVDDTLTLVQQNDYSYLLTDTSDISELISSGISLLESRYTWSGGSYDVEQFNLVKSAVTELLSILGISYDDGLDDVIKNEITYASISSSSYLQALAQSWLTDVVEEYNETSSLQETVSYAVATASDYIASQTPVPEPSTLLIFLVAALLLVSNRRRIRSSFSIRYAM</sequence>
<keyword evidence="1" id="KW-0732">Signal</keyword>
<protein>
    <submittedName>
        <fullName evidence="2">PEP-CTERM sorting domain-containing protein</fullName>
    </submittedName>
</protein>
<dbReference type="EMBL" id="WEKT01000085">
    <property type="protein sequence ID" value="MZI96004.1"/>
    <property type="molecule type" value="Genomic_DNA"/>
</dbReference>
<gene>
    <name evidence="2" type="ORF">F9817_22720</name>
</gene>
<keyword evidence="3" id="KW-1185">Reference proteome</keyword>
<dbReference type="Proteomes" id="UP000462621">
    <property type="component" value="Unassembled WGS sequence"/>
</dbReference>
<reference evidence="2 3" key="1">
    <citation type="submission" date="2019-10" db="EMBL/GenBank/DDBJ databases">
        <title>Vibrio sp. nov. isolated from a shrimp pond.</title>
        <authorList>
            <person name="Gomez-Gil B."/>
            <person name="Enciso-Ibarra J."/>
            <person name="Enciso-Ibarra K."/>
            <person name="Bolan-Mejia C."/>
        </authorList>
    </citation>
    <scope>NUCLEOTIDE SEQUENCE [LARGE SCALE GENOMIC DNA]</scope>
    <source>
        <strain evidence="2 3">CAIM 722</strain>
    </source>
</reference>
<evidence type="ECO:0000256" key="1">
    <source>
        <dbReference type="SAM" id="SignalP"/>
    </source>
</evidence>
<name>A0A7X4LQ82_9VIBR</name>
<feature type="signal peptide" evidence="1">
    <location>
        <begin position="1"/>
        <end position="23"/>
    </location>
</feature>
<organism evidence="2 3">
    <name type="scientific">Vibrio eleionomae</name>
    <dbReference type="NCBI Taxonomy" id="2653505"/>
    <lineage>
        <taxon>Bacteria</taxon>
        <taxon>Pseudomonadati</taxon>
        <taxon>Pseudomonadota</taxon>
        <taxon>Gammaproteobacteria</taxon>
        <taxon>Vibrionales</taxon>
        <taxon>Vibrionaceae</taxon>
        <taxon>Vibrio</taxon>
    </lineage>
</organism>
<feature type="chain" id="PRO_5031283077" evidence="1">
    <location>
        <begin position="24"/>
        <end position="218"/>
    </location>
</feature>
<dbReference type="InterPro" id="IPR013424">
    <property type="entry name" value="Ice-binding_C"/>
</dbReference>
<proteinExistence type="predicted"/>
<dbReference type="RefSeq" id="WP_161158498.1">
    <property type="nucleotide sequence ID" value="NZ_WEKT01000085.1"/>
</dbReference>